<accession>A0A1G2H253</accession>
<dbReference type="AlphaFoldDB" id="A0A1G2H253"/>
<organism evidence="1 2">
    <name type="scientific">Candidatus Ryanbacteria bacterium RIFCSPLOWO2_02_FULL_45_11c</name>
    <dbReference type="NCBI Taxonomy" id="1802128"/>
    <lineage>
        <taxon>Bacteria</taxon>
        <taxon>Candidatus Ryaniibacteriota</taxon>
    </lineage>
</organism>
<dbReference type="EMBL" id="MHNY01000010">
    <property type="protein sequence ID" value="OGZ56533.1"/>
    <property type="molecule type" value="Genomic_DNA"/>
</dbReference>
<evidence type="ECO:0000313" key="1">
    <source>
        <dbReference type="EMBL" id="OGZ56533.1"/>
    </source>
</evidence>
<name>A0A1G2H253_9BACT</name>
<evidence type="ECO:0000313" key="2">
    <source>
        <dbReference type="Proteomes" id="UP000178186"/>
    </source>
</evidence>
<comment type="caution">
    <text evidence="1">The sequence shown here is derived from an EMBL/GenBank/DDBJ whole genome shotgun (WGS) entry which is preliminary data.</text>
</comment>
<proteinExistence type="predicted"/>
<protein>
    <submittedName>
        <fullName evidence="1">Uncharacterized protein</fullName>
    </submittedName>
</protein>
<dbReference type="Proteomes" id="UP000178186">
    <property type="component" value="Unassembled WGS sequence"/>
</dbReference>
<sequence length="61" mass="7049">MLTSKEIKQIVDAHQEVFVTKTDFVILQDEMNFELRNALLSLRAPQQVRGKLHEAISFHIA</sequence>
<reference evidence="1 2" key="1">
    <citation type="journal article" date="2016" name="Nat. Commun.">
        <title>Thousands of microbial genomes shed light on interconnected biogeochemical processes in an aquifer system.</title>
        <authorList>
            <person name="Anantharaman K."/>
            <person name="Brown C.T."/>
            <person name="Hug L.A."/>
            <person name="Sharon I."/>
            <person name="Castelle C.J."/>
            <person name="Probst A.J."/>
            <person name="Thomas B.C."/>
            <person name="Singh A."/>
            <person name="Wilkins M.J."/>
            <person name="Karaoz U."/>
            <person name="Brodie E.L."/>
            <person name="Williams K.H."/>
            <person name="Hubbard S.S."/>
            <person name="Banfield J.F."/>
        </authorList>
    </citation>
    <scope>NUCLEOTIDE SEQUENCE [LARGE SCALE GENOMIC DNA]</scope>
</reference>
<gene>
    <name evidence="1" type="ORF">A3H64_00960</name>
</gene>